<feature type="transmembrane region" description="Helical" evidence="12">
    <location>
        <begin position="764"/>
        <end position="783"/>
    </location>
</feature>
<evidence type="ECO:0000313" key="13">
    <source>
        <dbReference type="Proteomes" id="UP000694844"/>
    </source>
</evidence>
<sequence>MIRRFLSQQNSVIMNGFSTVTNNKDSTKTINISKQEPKIVGLHKTDCNLDIHESDSGDDSENTYRHYSDNVDTDVSNTQDEGDPPSPPVPRAATDRCLLNNLNIVSSVISSDSDSCTEGEFILDRGGQTTDETSTSSESDETQIWVGNRGRTSGSVSTPPLPSLTSSNASDSRVQSPCNRNNTIPRYSSREVSSSGNASVVTSQAGTGDEANILRDRSHSWHELPSDVECQIQRRSSRNISLLRHNPRTGNTETIVIETHPNGDSGLGHDVNSTSEELFYPDSPSNASWSILKKKNGRYNNINIPVDSTLIDNMFTSISGLYAMAVIIMGCVVPVSEIFSHGTANFSFLFDGFYIYIYTVSIIFLIYAYVYLLQNKSLKLRRNPRRNQYGSPTSGSRSNLKRKYSFDESRTYHTGSFYLRLGAVGFGIGSMIQSGLHFGEVFDTDPDPPSHSCRSIAQGARPIIHLIFTFVQLYFVFLNSKMCIHRYKTVARFGMMHMVATNICVWTQNIVQETLREIRHLPGTDKTSNQSHDNGIENNFTGYHLGCHMNSLMSDVVETSSSYLYPCTIEYSLICAGILYVMWRNVGMHGGQVLEEVTSDEESKAKSQRMTVDCSRSSRGLFLGIFILVATVITMITFFVLIRSNSYLSTAVKLEHLSAVAIYVVTSIAVILAFHRMQMLRVNSDRAIDLEESLLLLGLGGLYMFAFFSIISAILKKGPMDYLVILSSVFRVFQASLQTVFLLSGMRKSSWRREQERQKPGREYVTFLLVSNIAMWGLNTFEIQRSRANPVQLEFFGPLAWTIFNHLSVPLTIFFRFHSTVCLSNIWKSAWKRRMPAV</sequence>
<dbReference type="Proteomes" id="UP000694844">
    <property type="component" value="Chromosome 3"/>
</dbReference>
<evidence type="ECO:0000256" key="11">
    <source>
        <dbReference type="SAM" id="MobiDB-lite"/>
    </source>
</evidence>
<evidence type="ECO:0000256" key="5">
    <source>
        <dbReference type="ARBA" id="ARBA00022692"/>
    </source>
</evidence>
<feature type="transmembrane region" description="Helical" evidence="12">
    <location>
        <begin position="353"/>
        <end position="372"/>
    </location>
</feature>
<dbReference type="InterPro" id="IPR004878">
    <property type="entry name" value="Otopetrin"/>
</dbReference>
<comment type="subcellular location">
    <subcellularLocation>
        <location evidence="1">Cell membrane</location>
        <topology evidence="1">Multi-pass membrane protein</topology>
    </subcellularLocation>
</comment>
<feature type="region of interest" description="Disordered" evidence="11">
    <location>
        <begin position="51"/>
        <end position="93"/>
    </location>
</feature>
<feature type="transmembrane region" description="Helical" evidence="12">
    <location>
        <begin position="321"/>
        <end position="341"/>
    </location>
</feature>
<evidence type="ECO:0000256" key="2">
    <source>
        <dbReference type="ARBA" id="ARBA00006513"/>
    </source>
</evidence>
<evidence type="ECO:0000256" key="3">
    <source>
        <dbReference type="ARBA" id="ARBA00022448"/>
    </source>
</evidence>
<feature type="transmembrane region" description="Helical" evidence="12">
    <location>
        <begin position="803"/>
        <end position="827"/>
    </location>
</feature>
<dbReference type="GO" id="GO:0005886">
    <property type="term" value="C:plasma membrane"/>
    <property type="evidence" value="ECO:0007669"/>
    <property type="project" value="UniProtKB-SubCell"/>
</dbReference>
<protein>
    <submittedName>
        <fullName evidence="14">Otopetrin-3-like</fullName>
    </submittedName>
</protein>
<accession>A0A8B8D9T6</accession>
<feature type="compositionally biased region" description="Low complexity" evidence="11">
    <location>
        <begin position="152"/>
        <end position="167"/>
    </location>
</feature>
<dbReference type="PANTHER" id="PTHR21522">
    <property type="entry name" value="PROTON CHANNEL OTOP"/>
    <property type="match status" value="1"/>
</dbReference>
<organism evidence="13 14">
    <name type="scientific">Crassostrea virginica</name>
    <name type="common">Eastern oyster</name>
    <dbReference type="NCBI Taxonomy" id="6565"/>
    <lineage>
        <taxon>Eukaryota</taxon>
        <taxon>Metazoa</taxon>
        <taxon>Spiralia</taxon>
        <taxon>Lophotrochozoa</taxon>
        <taxon>Mollusca</taxon>
        <taxon>Bivalvia</taxon>
        <taxon>Autobranchia</taxon>
        <taxon>Pteriomorphia</taxon>
        <taxon>Ostreida</taxon>
        <taxon>Ostreoidea</taxon>
        <taxon>Ostreidae</taxon>
        <taxon>Crassostrea</taxon>
    </lineage>
</organism>
<feature type="transmembrane region" description="Helical" evidence="12">
    <location>
        <begin position="459"/>
        <end position="478"/>
    </location>
</feature>
<feature type="transmembrane region" description="Helical" evidence="12">
    <location>
        <begin position="620"/>
        <end position="642"/>
    </location>
</feature>
<keyword evidence="9 12" id="KW-0472">Membrane</keyword>
<keyword evidence="7 12" id="KW-1133">Transmembrane helix</keyword>
<dbReference type="GeneID" id="111124775"/>
<dbReference type="GO" id="GO:0015252">
    <property type="term" value="F:proton channel activity"/>
    <property type="evidence" value="ECO:0007669"/>
    <property type="project" value="InterPro"/>
</dbReference>
<keyword evidence="3" id="KW-0813">Transport</keyword>
<keyword evidence="6" id="KW-0375">Hydrogen ion transport</keyword>
<dbReference type="KEGG" id="cvn:111124775"/>
<feature type="transmembrane region" description="Helical" evidence="12">
    <location>
        <begin position="417"/>
        <end position="439"/>
    </location>
</feature>
<evidence type="ECO:0000256" key="6">
    <source>
        <dbReference type="ARBA" id="ARBA00022781"/>
    </source>
</evidence>
<proteinExistence type="inferred from homology"/>
<reference evidence="14" key="1">
    <citation type="submission" date="2025-08" db="UniProtKB">
        <authorList>
            <consortium name="RefSeq"/>
        </authorList>
    </citation>
    <scope>IDENTIFICATION</scope>
    <source>
        <tissue evidence="14">Whole sample</tissue>
    </source>
</reference>
<evidence type="ECO:0000256" key="1">
    <source>
        <dbReference type="ARBA" id="ARBA00004651"/>
    </source>
</evidence>
<keyword evidence="10" id="KW-0407">Ion channel</keyword>
<dbReference type="OrthoDB" id="6429739at2759"/>
<name>A0A8B8D9T6_CRAVI</name>
<feature type="transmembrane region" description="Helical" evidence="12">
    <location>
        <begin position="694"/>
        <end position="716"/>
    </location>
</feature>
<feature type="transmembrane region" description="Helical" evidence="12">
    <location>
        <begin position="722"/>
        <end position="743"/>
    </location>
</feature>
<evidence type="ECO:0000256" key="10">
    <source>
        <dbReference type="ARBA" id="ARBA00023303"/>
    </source>
</evidence>
<evidence type="ECO:0000313" key="14">
    <source>
        <dbReference type="RefSeq" id="XP_022323671.1"/>
    </source>
</evidence>
<keyword evidence="4" id="KW-1003">Cell membrane</keyword>
<feature type="transmembrane region" description="Helical" evidence="12">
    <location>
        <begin position="654"/>
        <end position="674"/>
    </location>
</feature>
<dbReference type="PANTHER" id="PTHR21522:SF32">
    <property type="entry name" value="OTOPETRIN-2"/>
    <property type="match status" value="1"/>
</dbReference>
<dbReference type="Pfam" id="PF03189">
    <property type="entry name" value="Otopetrin"/>
    <property type="match status" value="2"/>
</dbReference>
<feature type="compositionally biased region" description="Polar residues" evidence="11">
    <location>
        <begin position="168"/>
        <end position="206"/>
    </location>
</feature>
<dbReference type="AlphaFoldDB" id="A0A8B8D9T6"/>
<evidence type="ECO:0000256" key="7">
    <source>
        <dbReference type="ARBA" id="ARBA00022989"/>
    </source>
</evidence>
<keyword evidence="5 12" id="KW-0812">Transmembrane</keyword>
<evidence type="ECO:0000256" key="4">
    <source>
        <dbReference type="ARBA" id="ARBA00022475"/>
    </source>
</evidence>
<evidence type="ECO:0000256" key="9">
    <source>
        <dbReference type="ARBA" id="ARBA00023136"/>
    </source>
</evidence>
<keyword evidence="13" id="KW-1185">Reference proteome</keyword>
<dbReference type="RefSeq" id="XP_022323671.1">
    <property type="nucleotide sequence ID" value="XM_022467963.1"/>
</dbReference>
<comment type="similarity">
    <text evidence="2">Belongs to the otopetrin family.</text>
</comment>
<gene>
    <name evidence="14" type="primary">LOC111124775</name>
</gene>
<evidence type="ECO:0000256" key="12">
    <source>
        <dbReference type="SAM" id="Phobius"/>
    </source>
</evidence>
<feature type="region of interest" description="Disordered" evidence="11">
    <location>
        <begin position="110"/>
        <end position="211"/>
    </location>
</feature>
<evidence type="ECO:0000256" key="8">
    <source>
        <dbReference type="ARBA" id="ARBA00023065"/>
    </source>
</evidence>
<keyword evidence="8" id="KW-0406">Ion transport</keyword>